<dbReference type="PANTHER" id="PTHR37180">
    <property type="entry name" value="PRECURSOR OF CEP14"/>
    <property type="match status" value="1"/>
</dbReference>
<organism evidence="1 2">
    <name type="scientific">Tetracentron sinense</name>
    <name type="common">Spur-leaf</name>
    <dbReference type="NCBI Taxonomy" id="13715"/>
    <lineage>
        <taxon>Eukaryota</taxon>
        <taxon>Viridiplantae</taxon>
        <taxon>Streptophyta</taxon>
        <taxon>Embryophyta</taxon>
        <taxon>Tracheophyta</taxon>
        <taxon>Spermatophyta</taxon>
        <taxon>Magnoliopsida</taxon>
        <taxon>Trochodendrales</taxon>
        <taxon>Trochodendraceae</taxon>
        <taxon>Tetracentron</taxon>
    </lineage>
</organism>
<keyword evidence="2" id="KW-1185">Reference proteome</keyword>
<reference evidence="1 2" key="1">
    <citation type="submission" date="2020-04" db="EMBL/GenBank/DDBJ databases">
        <title>Plant Genome Project.</title>
        <authorList>
            <person name="Zhang R.-G."/>
        </authorList>
    </citation>
    <scope>NUCLEOTIDE SEQUENCE [LARGE SCALE GENOMIC DNA]</scope>
    <source>
        <strain evidence="1">YNK0</strain>
        <tissue evidence="1">Leaf</tissue>
    </source>
</reference>
<dbReference type="GO" id="GO:0006995">
    <property type="term" value="P:cellular response to nitrogen starvation"/>
    <property type="evidence" value="ECO:0007669"/>
    <property type="project" value="InterPro"/>
</dbReference>
<dbReference type="OrthoDB" id="1915362at2759"/>
<evidence type="ECO:0000313" key="1">
    <source>
        <dbReference type="EMBL" id="KAF8391204.1"/>
    </source>
</evidence>
<accession>A0A835D8R8</accession>
<sequence>MASPWRHHRGSGASGCHKADIIFLFRDKVYPGLKGYVNLMITVPYGVAVFDARKLLSMEKNKKFPSLEDSLVLSALPKGTIPPSSPSKKGHAMLVNEKLFTLHLARVDRILRSVPSPGVGH</sequence>
<proteinExistence type="predicted"/>
<protein>
    <submittedName>
        <fullName evidence="1">Uncharacterized protein</fullName>
    </submittedName>
</protein>
<dbReference type="EMBL" id="JABCRI010000017">
    <property type="protein sequence ID" value="KAF8391204.1"/>
    <property type="molecule type" value="Genomic_DNA"/>
</dbReference>
<dbReference type="PANTHER" id="PTHR37180:SF2">
    <property type="entry name" value="PRECURSOR OF CEP14"/>
    <property type="match status" value="1"/>
</dbReference>
<evidence type="ECO:0000313" key="2">
    <source>
        <dbReference type="Proteomes" id="UP000655225"/>
    </source>
</evidence>
<name>A0A835D8R8_TETSI</name>
<comment type="caution">
    <text evidence="1">The sequence shown here is derived from an EMBL/GenBank/DDBJ whole genome shotgun (WGS) entry which is preliminary data.</text>
</comment>
<dbReference type="AlphaFoldDB" id="A0A835D8R8"/>
<dbReference type="Proteomes" id="UP000655225">
    <property type="component" value="Unassembled WGS sequence"/>
</dbReference>
<dbReference type="GO" id="GO:0006970">
    <property type="term" value="P:response to osmotic stress"/>
    <property type="evidence" value="ECO:0007669"/>
    <property type="project" value="InterPro"/>
</dbReference>
<gene>
    <name evidence="1" type="ORF">HHK36_023506</name>
</gene>
<dbReference type="InterPro" id="IPR038930">
    <property type="entry name" value="CEP13/CEP14"/>
</dbReference>